<evidence type="ECO:0000256" key="1">
    <source>
        <dbReference type="SAM" id="MobiDB-lite"/>
    </source>
</evidence>
<evidence type="ECO:0000313" key="4">
    <source>
        <dbReference type="Proteomes" id="UP000014760"/>
    </source>
</evidence>
<dbReference type="EMBL" id="AMQN01002801">
    <property type="status" value="NOT_ANNOTATED_CDS"/>
    <property type="molecule type" value="Genomic_DNA"/>
</dbReference>
<evidence type="ECO:0000313" key="2">
    <source>
        <dbReference type="EMBL" id="ELT92551.1"/>
    </source>
</evidence>
<reference evidence="2 4" key="2">
    <citation type="journal article" date="2013" name="Nature">
        <title>Insights into bilaterian evolution from three spiralian genomes.</title>
        <authorList>
            <person name="Simakov O."/>
            <person name="Marletaz F."/>
            <person name="Cho S.J."/>
            <person name="Edsinger-Gonzales E."/>
            <person name="Havlak P."/>
            <person name="Hellsten U."/>
            <person name="Kuo D.H."/>
            <person name="Larsson T."/>
            <person name="Lv J."/>
            <person name="Arendt D."/>
            <person name="Savage R."/>
            <person name="Osoegawa K."/>
            <person name="de Jong P."/>
            <person name="Grimwood J."/>
            <person name="Chapman J.A."/>
            <person name="Shapiro H."/>
            <person name="Aerts A."/>
            <person name="Otillar R.P."/>
            <person name="Terry A.Y."/>
            <person name="Boore J.L."/>
            <person name="Grigoriev I.V."/>
            <person name="Lindberg D.R."/>
            <person name="Seaver E.C."/>
            <person name="Weisblat D.A."/>
            <person name="Putnam N.H."/>
            <person name="Rokhsar D.S."/>
        </authorList>
    </citation>
    <scope>NUCLEOTIDE SEQUENCE</scope>
    <source>
        <strain evidence="2 4">I ESC-2004</strain>
    </source>
</reference>
<dbReference type="EMBL" id="KB310082">
    <property type="protein sequence ID" value="ELT92551.1"/>
    <property type="molecule type" value="Genomic_DNA"/>
</dbReference>
<dbReference type="AlphaFoldDB" id="R7TLW4"/>
<accession>R7TLW4</accession>
<protein>
    <recommendedName>
        <fullName evidence="5">RRM domain-containing protein</fullName>
    </recommendedName>
</protein>
<evidence type="ECO:0000313" key="3">
    <source>
        <dbReference type="EnsemblMetazoa" id="CapteP186916"/>
    </source>
</evidence>
<dbReference type="HOGENOM" id="CLU_734144_0_0_1"/>
<proteinExistence type="predicted"/>
<gene>
    <name evidence="2" type="ORF">CAPTEDRAFT_186916</name>
</gene>
<feature type="region of interest" description="Disordered" evidence="1">
    <location>
        <begin position="276"/>
        <end position="377"/>
    </location>
</feature>
<name>R7TLW4_CAPTE</name>
<feature type="compositionally biased region" description="Polar residues" evidence="1">
    <location>
        <begin position="286"/>
        <end position="302"/>
    </location>
</feature>
<reference evidence="4" key="1">
    <citation type="submission" date="2012-12" db="EMBL/GenBank/DDBJ databases">
        <authorList>
            <person name="Hellsten U."/>
            <person name="Grimwood J."/>
            <person name="Chapman J.A."/>
            <person name="Shapiro H."/>
            <person name="Aerts A."/>
            <person name="Otillar R.P."/>
            <person name="Terry A.Y."/>
            <person name="Boore J.L."/>
            <person name="Simakov O."/>
            <person name="Marletaz F."/>
            <person name="Cho S.-J."/>
            <person name="Edsinger-Gonzales E."/>
            <person name="Havlak P."/>
            <person name="Kuo D.-H."/>
            <person name="Larsson T."/>
            <person name="Lv J."/>
            <person name="Arendt D."/>
            <person name="Savage R."/>
            <person name="Osoegawa K."/>
            <person name="de Jong P."/>
            <person name="Lindberg D.R."/>
            <person name="Seaver E.C."/>
            <person name="Weisblat D.A."/>
            <person name="Putnam N.H."/>
            <person name="Grigoriev I.V."/>
            <person name="Rokhsar D.S."/>
        </authorList>
    </citation>
    <scope>NUCLEOTIDE SEQUENCE</scope>
    <source>
        <strain evidence="4">I ESC-2004</strain>
    </source>
</reference>
<evidence type="ECO:0008006" key="5">
    <source>
        <dbReference type="Google" id="ProtNLM"/>
    </source>
</evidence>
<feature type="compositionally biased region" description="Basic residues" evidence="1">
    <location>
        <begin position="354"/>
        <end position="377"/>
    </location>
</feature>
<sequence length="377" mass="42697">MDDIKDLLDVQKSVLIKDTELEKDAIKKILTDSCVNVDKIIKHGETAFVQFKTQTDAIRIVEKMPQHLKICLLDQGTEKKSQMTTADAYVQTDSSRSDDTMGFQNLHVSQSQEEQFVTAPLDNGYQAHSSPRKSATTPTSQTYSDDFWKYILKCRGLLLKNLEEANGVKFQAANESPDVVRVTTLTTNGSGSSLDALQAIDELYRQMKPQLTKEELQIPPWTKGSSSLQQYANEIRGMYFNLLVNLSRDVIQLYGFKKTVALARQDLRVLLDNHQHTPNDHWKTSGFPQTKNNFHPPQNFTFSEHKKMASGYDKSHGVAPYEAPANKDPPRRVQHNDLSVEPIPVNSNHDGSKQKRGGRKGHAPKKSKKKRNKNKKY</sequence>
<dbReference type="EnsemblMetazoa" id="CapteT186916">
    <property type="protein sequence ID" value="CapteP186916"/>
    <property type="gene ID" value="CapteG186916"/>
</dbReference>
<dbReference type="Proteomes" id="UP000014760">
    <property type="component" value="Unassembled WGS sequence"/>
</dbReference>
<reference evidence="3" key="3">
    <citation type="submission" date="2015-06" db="UniProtKB">
        <authorList>
            <consortium name="EnsemblMetazoa"/>
        </authorList>
    </citation>
    <scope>IDENTIFICATION</scope>
</reference>
<organism evidence="2">
    <name type="scientific">Capitella teleta</name>
    <name type="common">Polychaete worm</name>
    <dbReference type="NCBI Taxonomy" id="283909"/>
    <lineage>
        <taxon>Eukaryota</taxon>
        <taxon>Metazoa</taxon>
        <taxon>Spiralia</taxon>
        <taxon>Lophotrochozoa</taxon>
        <taxon>Annelida</taxon>
        <taxon>Polychaeta</taxon>
        <taxon>Sedentaria</taxon>
        <taxon>Scolecida</taxon>
        <taxon>Capitellidae</taxon>
        <taxon>Capitella</taxon>
    </lineage>
</organism>
<keyword evidence="4" id="KW-1185">Reference proteome</keyword>